<reference evidence="5 6" key="1">
    <citation type="submission" date="2024-09" db="EMBL/GenBank/DDBJ databases">
        <title>A chromosome-level genome assembly of Gray's grenadier anchovy, Coilia grayii.</title>
        <authorList>
            <person name="Fu Z."/>
        </authorList>
    </citation>
    <scope>NUCLEOTIDE SEQUENCE [LARGE SCALE GENOMIC DNA]</scope>
    <source>
        <strain evidence="5">G4</strain>
        <tissue evidence="5">Muscle</tissue>
    </source>
</reference>
<dbReference type="InterPro" id="IPR045058">
    <property type="entry name" value="GIMA/IAN/Toc"/>
</dbReference>
<name>A0ABD1J4J9_9TELE</name>
<dbReference type="EMBL" id="JBHFQA010000020">
    <property type="protein sequence ID" value="KAL2080883.1"/>
    <property type="molecule type" value="Genomic_DNA"/>
</dbReference>
<evidence type="ECO:0000256" key="2">
    <source>
        <dbReference type="ARBA" id="ARBA00022741"/>
    </source>
</evidence>
<dbReference type="InterPro" id="IPR027417">
    <property type="entry name" value="P-loop_NTPase"/>
</dbReference>
<organism evidence="5 6">
    <name type="scientific">Coilia grayii</name>
    <name type="common">Gray's grenadier anchovy</name>
    <dbReference type="NCBI Taxonomy" id="363190"/>
    <lineage>
        <taxon>Eukaryota</taxon>
        <taxon>Metazoa</taxon>
        <taxon>Chordata</taxon>
        <taxon>Craniata</taxon>
        <taxon>Vertebrata</taxon>
        <taxon>Euteleostomi</taxon>
        <taxon>Actinopterygii</taxon>
        <taxon>Neopterygii</taxon>
        <taxon>Teleostei</taxon>
        <taxon>Clupei</taxon>
        <taxon>Clupeiformes</taxon>
        <taxon>Clupeoidei</taxon>
        <taxon>Engraulidae</taxon>
        <taxon>Coilinae</taxon>
        <taxon>Coilia</taxon>
    </lineage>
</organism>
<dbReference type="InterPro" id="IPR006703">
    <property type="entry name" value="G_AIG1"/>
</dbReference>
<evidence type="ECO:0000256" key="1">
    <source>
        <dbReference type="ARBA" id="ARBA00008535"/>
    </source>
</evidence>
<dbReference type="Gene3D" id="3.40.50.300">
    <property type="entry name" value="P-loop containing nucleotide triphosphate hydrolases"/>
    <property type="match status" value="1"/>
</dbReference>
<evidence type="ECO:0000256" key="3">
    <source>
        <dbReference type="ARBA" id="ARBA00023134"/>
    </source>
</evidence>
<keyword evidence="3" id="KW-0342">GTP-binding</keyword>
<dbReference type="SUPFAM" id="SSF52540">
    <property type="entry name" value="P-loop containing nucleoside triphosphate hydrolases"/>
    <property type="match status" value="1"/>
</dbReference>
<keyword evidence="2" id="KW-0547">Nucleotide-binding</keyword>
<proteinExistence type="inferred from homology"/>
<evidence type="ECO:0000313" key="5">
    <source>
        <dbReference type="EMBL" id="KAL2080883.1"/>
    </source>
</evidence>
<accession>A0ABD1J4J9</accession>
<comment type="caution">
    <text evidence="5">The sequence shown here is derived from an EMBL/GenBank/DDBJ whole genome shotgun (WGS) entry which is preliminary data.</text>
</comment>
<dbReference type="FunFam" id="3.40.50.300:FF:000366">
    <property type="entry name" value="GTPase, IMAP family member 2"/>
    <property type="match status" value="1"/>
</dbReference>
<dbReference type="AlphaFoldDB" id="A0ABD1J4J9"/>
<protein>
    <recommendedName>
        <fullName evidence="4">AIG1-type G domain-containing protein</fullName>
    </recommendedName>
</protein>
<dbReference type="PANTHER" id="PTHR10903:SF62">
    <property type="entry name" value="GTPASE IMAP FAMILY MEMBER 4-LIKE-RELATED"/>
    <property type="match status" value="1"/>
</dbReference>
<comment type="similarity">
    <text evidence="1">Belongs to the TRAFAC class TrmE-Era-EngA-EngB-Septin-like GTPase superfamily. AIG1/Toc34/Toc159-like paraseptin GTPase family. IAN subfamily.</text>
</comment>
<feature type="domain" description="AIG1-type G" evidence="4">
    <location>
        <begin position="6"/>
        <end position="218"/>
    </location>
</feature>
<sequence>MLFTFSGEWRIVLLGKSGEGKSSTGNTILGKDFFLVNSSQYSITNQSEAHSRTVNGRKVTVIDTPGFLDIDTPQALRREILKCMKFSSPGPHAFIFVIRIGRFTTEDVDVINKIQEIFTLEVFQHAVIVFTHGSDLKEKTFEEFLEKGSQSSGAKETTLKDLVDKCHGRYHVIDNECWKQEQGDCSNRTEIMKLFTTIEEMVQGNGGYYTEKPPAAGSTGILGLLFKLFDL</sequence>
<dbReference type="Pfam" id="PF04548">
    <property type="entry name" value="AIG1"/>
    <property type="match status" value="1"/>
</dbReference>
<dbReference type="GO" id="GO:0005525">
    <property type="term" value="F:GTP binding"/>
    <property type="evidence" value="ECO:0007669"/>
    <property type="project" value="UniProtKB-KW"/>
</dbReference>
<dbReference type="PROSITE" id="PS51720">
    <property type="entry name" value="G_AIG1"/>
    <property type="match status" value="1"/>
</dbReference>
<gene>
    <name evidence="5" type="ORF">ACEWY4_022736</name>
</gene>
<dbReference type="PANTHER" id="PTHR10903">
    <property type="entry name" value="GTPASE, IMAP FAMILY MEMBER-RELATED"/>
    <property type="match status" value="1"/>
</dbReference>
<evidence type="ECO:0000259" key="4">
    <source>
        <dbReference type="PROSITE" id="PS51720"/>
    </source>
</evidence>
<dbReference type="Proteomes" id="UP001591681">
    <property type="component" value="Unassembled WGS sequence"/>
</dbReference>
<evidence type="ECO:0000313" key="6">
    <source>
        <dbReference type="Proteomes" id="UP001591681"/>
    </source>
</evidence>
<keyword evidence="6" id="KW-1185">Reference proteome</keyword>